<dbReference type="EMBL" id="KN831780">
    <property type="protein sequence ID" value="KIM41411.1"/>
    <property type="molecule type" value="Genomic_DNA"/>
</dbReference>
<dbReference type="Proteomes" id="UP000053424">
    <property type="component" value="Unassembled WGS sequence"/>
</dbReference>
<dbReference type="PANTHER" id="PTHR46720">
    <property type="entry name" value="HYDROXYLASE, PUTATIVE (AFU_ORTHOLOGUE AFUA_3G01460)-RELATED"/>
    <property type="match status" value="1"/>
</dbReference>
<keyword evidence="1" id="KW-0285">Flavoprotein</keyword>
<dbReference type="Pfam" id="PF01494">
    <property type="entry name" value="FAD_binding_3"/>
    <property type="match status" value="1"/>
</dbReference>
<dbReference type="PRINTS" id="PR00420">
    <property type="entry name" value="RNGMNOXGNASE"/>
</dbReference>
<evidence type="ECO:0000256" key="1">
    <source>
        <dbReference type="ARBA" id="ARBA00022630"/>
    </source>
</evidence>
<sequence length="441" mass="48506">MGSSDERLRIAIIGAGVGGLTLSAALRSMNHENNLDVNIYEASSRISPIGAGINFWARTWGIAKAIGLEEKLSRLIPRGLPEGLIFEVRKSDQENGVYVQGLMSVGGALRIHRADLQRALIESTSGQLHLSHRLLSYEETDDEIQLHFQDGQTASCDLLVGMDGIKSVVRKCFLVKQGLGDSPSMHPFWTGSFAYRGLVPIDKLEAAFPGHRVFHTPMMYCGKFKHLVAYPISQDKLINIVCFVTHMDKEGAPYDGPTTSPCTQEEVLDTFKGWEEEVLALLRCIEKPTKWAIRALHPLDKYASGRVVIAGDAAHAMTPHQGSGAGQAIEDAYILSSLICANASSSSHTKVPIPRISEIYNTIRQPLGNRVLAGSRTAGLLCQLVAPGLEDVVEGDRDVPREKLLEVFGMVGREWAWTWEENVEDDRRRALDMLRARPGEG</sequence>
<reference evidence="6" key="2">
    <citation type="submission" date="2015-01" db="EMBL/GenBank/DDBJ databases">
        <title>Evolutionary Origins and Diversification of the Mycorrhizal Mutualists.</title>
        <authorList>
            <consortium name="DOE Joint Genome Institute"/>
            <consortium name="Mycorrhizal Genomics Consortium"/>
            <person name="Kohler A."/>
            <person name="Kuo A."/>
            <person name="Nagy L.G."/>
            <person name="Floudas D."/>
            <person name="Copeland A."/>
            <person name="Barry K.W."/>
            <person name="Cichocki N."/>
            <person name="Veneault-Fourrey C."/>
            <person name="LaButti K."/>
            <person name="Lindquist E.A."/>
            <person name="Lipzen A."/>
            <person name="Lundell T."/>
            <person name="Morin E."/>
            <person name="Murat C."/>
            <person name="Riley R."/>
            <person name="Ohm R."/>
            <person name="Sun H."/>
            <person name="Tunlid A."/>
            <person name="Henrissat B."/>
            <person name="Grigoriev I.V."/>
            <person name="Hibbett D.S."/>
            <person name="Martin F."/>
        </authorList>
    </citation>
    <scope>NUCLEOTIDE SEQUENCE [LARGE SCALE GENOMIC DNA]</scope>
    <source>
        <strain evidence="6">h7</strain>
    </source>
</reference>
<proteinExistence type="predicted"/>
<organism evidence="5 6">
    <name type="scientific">Hebeloma cylindrosporum</name>
    <dbReference type="NCBI Taxonomy" id="76867"/>
    <lineage>
        <taxon>Eukaryota</taxon>
        <taxon>Fungi</taxon>
        <taxon>Dikarya</taxon>
        <taxon>Basidiomycota</taxon>
        <taxon>Agaricomycotina</taxon>
        <taxon>Agaricomycetes</taxon>
        <taxon>Agaricomycetidae</taxon>
        <taxon>Agaricales</taxon>
        <taxon>Agaricineae</taxon>
        <taxon>Hymenogastraceae</taxon>
        <taxon>Hebeloma</taxon>
    </lineage>
</organism>
<dbReference type="InterPro" id="IPR002938">
    <property type="entry name" value="FAD-bd"/>
</dbReference>
<dbReference type="GO" id="GO:0016491">
    <property type="term" value="F:oxidoreductase activity"/>
    <property type="evidence" value="ECO:0007669"/>
    <property type="project" value="UniProtKB-KW"/>
</dbReference>
<keyword evidence="2" id="KW-0274">FAD</keyword>
<name>A0A0C3CCS6_HEBCY</name>
<dbReference type="SUPFAM" id="SSF51905">
    <property type="entry name" value="FAD/NAD(P)-binding domain"/>
    <property type="match status" value="1"/>
</dbReference>
<keyword evidence="6" id="KW-1185">Reference proteome</keyword>
<dbReference type="AlphaFoldDB" id="A0A0C3CCS6"/>
<feature type="domain" description="FAD-binding" evidence="4">
    <location>
        <begin position="9"/>
        <end position="341"/>
    </location>
</feature>
<evidence type="ECO:0000256" key="2">
    <source>
        <dbReference type="ARBA" id="ARBA00022827"/>
    </source>
</evidence>
<dbReference type="HOGENOM" id="CLU_009665_6_3_1"/>
<evidence type="ECO:0000256" key="3">
    <source>
        <dbReference type="ARBA" id="ARBA00023002"/>
    </source>
</evidence>
<keyword evidence="3" id="KW-0560">Oxidoreductase</keyword>
<dbReference type="SUPFAM" id="SSF54373">
    <property type="entry name" value="FAD-linked reductases, C-terminal domain"/>
    <property type="match status" value="1"/>
</dbReference>
<accession>A0A0C3CCS6</accession>
<dbReference type="GO" id="GO:0044550">
    <property type="term" value="P:secondary metabolite biosynthetic process"/>
    <property type="evidence" value="ECO:0007669"/>
    <property type="project" value="TreeGrafter"/>
</dbReference>
<dbReference type="InterPro" id="IPR051104">
    <property type="entry name" value="FAD_monoxygenase"/>
</dbReference>
<evidence type="ECO:0000313" key="5">
    <source>
        <dbReference type="EMBL" id="KIM41411.1"/>
    </source>
</evidence>
<dbReference type="PANTHER" id="PTHR46720:SF3">
    <property type="entry name" value="FAD-BINDING DOMAIN-CONTAINING PROTEIN-RELATED"/>
    <property type="match status" value="1"/>
</dbReference>
<evidence type="ECO:0000259" key="4">
    <source>
        <dbReference type="Pfam" id="PF01494"/>
    </source>
</evidence>
<dbReference type="STRING" id="686832.A0A0C3CCS6"/>
<dbReference type="InterPro" id="IPR036188">
    <property type="entry name" value="FAD/NAD-bd_sf"/>
</dbReference>
<dbReference type="GO" id="GO:0071949">
    <property type="term" value="F:FAD binding"/>
    <property type="evidence" value="ECO:0007669"/>
    <property type="project" value="InterPro"/>
</dbReference>
<evidence type="ECO:0000313" key="6">
    <source>
        <dbReference type="Proteomes" id="UP000053424"/>
    </source>
</evidence>
<gene>
    <name evidence="5" type="ORF">M413DRAFT_18946</name>
</gene>
<dbReference type="Gene3D" id="3.50.50.60">
    <property type="entry name" value="FAD/NAD(P)-binding domain"/>
    <property type="match status" value="1"/>
</dbReference>
<reference evidence="5 6" key="1">
    <citation type="submission" date="2014-04" db="EMBL/GenBank/DDBJ databases">
        <authorList>
            <consortium name="DOE Joint Genome Institute"/>
            <person name="Kuo A."/>
            <person name="Gay G."/>
            <person name="Dore J."/>
            <person name="Kohler A."/>
            <person name="Nagy L.G."/>
            <person name="Floudas D."/>
            <person name="Copeland A."/>
            <person name="Barry K.W."/>
            <person name="Cichocki N."/>
            <person name="Veneault-Fourrey C."/>
            <person name="LaButti K."/>
            <person name="Lindquist E.A."/>
            <person name="Lipzen A."/>
            <person name="Lundell T."/>
            <person name="Morin E."/>
            <person name="Murat C."/>
            <person name="Sun H."/>
            <person name="Tunlid A."/>
            <person name="Henrissat B."/>
            <person name="Grigoriev I.V."/>
            <person name="Hibbett D.S."/>
            <person name="Martin F."/>
            <person name="Nordberg H.P."/>
            <person name="Cantor M.N."/>
            <person name="Hua S.X."/>
        </authorList>
    </citation>
    <scope>NUCLEOTIDE SEQUENCE [LARGE SCALE GENOMIC DNA]</scope>
    <source>
        <strain evidence="6">h7</strain>
    </source>
</reference>
<dbReference type="OrthoDB" id="417877at2759"/>
<protein>
    <recommendedName>
        <fullName evidence="4">FAD-binding domain-containing protein</fullName>
    </recommendedName>
</protein>